<reference evidence="2 3" key="1">
    <citation type="submission" date="2019-06" db="EMBL/GenBank/DDBJ databases">
        <authorList>
            <person name="Lee I."/>
            <person name="Jang G.I."/>
            <person name="Hwang C.Y."/>
        </authorList>
    </citation>
    <scope>NUCLEOTIDE SEQUENCE [LARGE SCALE GENOMIC DNA]</scope>
    <source>
        <strain evidence="2 3">PAMC 28131</strain>
    </source>
</reference>
<dbReference type="CDD" id="cd02440">
    <property type="entry name" value="AdoMet_MTases"/>
    <property type="match status" value="1"/>
</dbReference>
<protein>
    <submittedName>
        <fullName evidence="2">Methyltransferase domain-containing protein</fullName>
    </submittedName>
</protein>
<dbReference type="Proteomes" id="UP000319897">
    <property type="component" value="Unassembled WGS sequence"/>
</dbReference>
<accession>A0A501XRK0</accession>
<dbReference type="EMBL" id="VFSU01000012">
    <property type="protein sequence ID" value="TPE63301.1"/>
    <property type="molecule type" value="Genomic_DNA"/>
</dbReference>
<dbReference type="Pfam" id="PF13847">
    <property type="entry name" value="Methyltransf_31"/>
    <property type="match status" value="1"/>
</dbReference>
<proteinExistence type="predicted"/>
<dbReference type="AlphaFoldDB" id="A0A501XRK0"/>
<name>A0A501XRK0_9SPHN</name>
<dbReference type="PANTHER" id="PTHR43861">
    <property type="entry name" value="TRANS-ACONITATE 2-METHYLTRANSFERASE-RELATED"/>
    <property type="match status" value="1"/>
</dbReference>
<gene>
    <name evidence="2" type="ORF">FJQ54_04080</name>
</gene>
<keyword evidence="2" id="KW-0489">Methyltransferase</keyword>
<organism evidence="2 3">
    <name type="scientific">Sandaracinobacter neustonicus</name>
    <dbReference type="NCBI Taxonomy" id="1715348"/>
    <lineage>
        <taxon>Bacteria</taxon>
        <taxon>Pseudomonadati</taxon>
        <taxon>Pseudomonadota</taxon>
        <taxon>Alphaproteobacteria</taxon>
        <taxon>Sphingomonadales</taxon>
        <taxon>Sphingosinicellaceae</taxon>
        <taxon>Sandaracinobacter</taxon>
    </lineage>
</organism>
<keyword evidence="2" id="KW-0808">Transferase</keyword>
<evidence type="ECO:0000313" key="2">
    <source>
        <dbReference type="EMBL" id="TPE63301.1"/>
    </source>
</evidence>
<dbReference type="GO" id="GO:0008168">
    <property type="term" value="F:methyltransferase activity"/>
    <property type="evidence" value="ECO:0007669"/>
    <property type="project" value="UniProtKB-KW"/>
</dbReference>
<sequence length="246" mass="26503">MWRAALPLLLLGACDSPPVAQSVMQSSPGTGEIRPVKAPIGPAFPAPDRPVASIASATWSDEDARDNDGEAEDVIRRLGIRPGMHIADIGAGSGYYTIRLSPVVGLTGRIVANDIIPDYLARLRKRSADKGLTNVDFTLGDAGDANLASQSVDLALMAHMYHEISEPFALLWRLQDDLKPGGRLAILDSDRPTARHGTPPALLRCELAAAGYQQIAFNRLENGRYLTVFQPTFRPDPGTIRPCKAN</sequence>
<dbReference type="Gene3D" id="3.40.50.150">
    <property type="entry name" value="Vaccinia Virus protein VP39"/>
    <property type="match status" value="1"/>
</dbReference>
<evidence type="ECO:0000259" key="1">
    <source>
        <dbReference type="Pfam" id="PF13847"/>
    </source>
</evidence>
<feature type="domain" description="Methyltransferase" evidence="1">
    <location>
        <begin position="81"/>
        <end position="190"/>
    </location>
</feature>
<comment type="caution">
    <text evidence="2">The sequence shown here is derived from an EMBL/GenBank/DDBJ whole genome shotgun (WGS) entry which is preliminary data.</text>
</comment>
<dbReference type="SUPFAM" id="SSF53335">
    <property type="entry name" value="S-adenosyl-L-methionine-dependent methyltransferases"/>
    <property type="match status" value="1"/>
</dbReference>
<dbReference type="InterPro" id="IPR029063">
    <property type="entry name" value="SAM-dependent_MTases_sf"/>
</dbReference>
<dbReference type="InterPro" id="IPR025714">
    <property type="entry name" value="Methyltranfer_dom"/>
</dbReference>
<evidence type="ECO:0000313" key="3">
    <source>
        <dbReference type="Proteomes" id="UP000319897"/>
    </source>
</evidence>
<dbReference type="OrthoDB" id="9784101at2"/>
<dbReference type="GO" id="GO:0032259">
    <property type="term" value="P:methylation"/>
    <property type="evidence" value="ECO:0007669"/>
    <property type="project" value="UniProtKB-KW"/>
</dbReference>
<keyword evidence="3" id="KW-1185">Reference proteome</keyword>